<accession>A0ABR9TQ17</accession>
<dbReference type="InterPro" id="IPR020941">
    <property type="entry name" value="SUFU-like_domain"/>
</dbReference>
<dbReference type="Proteomes" id="UP000640614">
    <property type="component" value="Unassembled WGS sequence"/>
</dbReference>
<comment type="caution">
    <text evidence="2">The sequence shown here is derived from an EMBL/GenBank/DDBJ whole genome shotgun (WGS) entry which is preliminary data.</text>
</comment>
<protein>
    <submittedName>
        <fullName evidence="2">Suppressor of fused domain protein</fullName>
    </submittedName>
</protein>
<gene>
    <name evidence="2" type="ORF">C4F50_21370</name>
</gene>
<name>A0ABR9TQ17_9FLAO</name>
<dbReference type="EMBL" id="PRDM01000005">
    <property type="protein sequence ID" value="MBE8727473.1"/>
    <property type="molecule type" value="Genomic_DNA"/>
</dbReference>
<evidence type="ECO:0000313" key="3">
    <source>
        <dbReference type="Proteomes" id="UP000640614"/>
    </source>
</evidence>
<evidence type="ECO:0000259" key="1">
    <source>
        <dbReference type="Pfam" id="PF05076"/>
    </source>
</evidence>
<organism evidence="2 3">
    <name type="scientific">Flavobacterium hungaricum</name>
    <dbReference type="NCBI Taxonomy" id="2082725"/>
    <lineage>
        <taxon>Bacteria</taxon>
        <taxon>Pseudomonadati</taxon>
        <taxon>Bacteroidota</taxon>
        <taxon>Flavobacteriia</taxon>
        <taxon>Flavobacteriales</taxon>
        <taxon>Flavobacteriaceae</taxon>
        <taxon>Flavobacterium</taxon>
    </lineage>
</organism>
<keyword evidence="3" id="KW-1185">Reference proteome</keyword>
<sequence length="366" mass="41406">MGLFSRSNNKIETPKVLLELRSPSCPITAIVEQDNRTAYFYLFGDNDDFRVKSCWVRNLAAAPEQIEEKLMEKGVPPMLTTEFCKFPEGQERLNENNLEIVWLEEGDGAALLENGEILAIIPSWGGNDGFFGYARDCKGEGHFAWELSADNEMHQRVKNAAAFVKAWDEDENPFQLLQPEILNYYDEIFGQSDKYYGIDNSEWPPKGLYVYEGAEKIVFATVAVSLRPQPKIEMYFENSSEINRIEIGIILRAGLTHDQINSVASFISGITAIPWDYITFLAQGHTVEFNTTAAGKFKYGILTNKLKVLPQMNIPVLGDLKTLFLWIVPISSSELEVVKESGSQELLYKLDSIGEEIFSLEREEVV</sequence>
<reference evidence="2 3" key="1">
    <citation type="submission" date="2018-07" db="EMBL/GenBank/DDBJ databases">
        <title>Genome assembly of strain KB82.</title>
        <authorList>
            <person name="Kukolya J."/>
            <person name="Horvath B."/>
            <person name="Nagy I."/>
            <person name="Toth A."/>
        </authorList>
    </citation>
    <scope>NUCLEOTIDE SEQUENCE [LARGE SCALE GENOMIC DNA]</scope>
    <source>
        <strain evidence="2 3">Kb82</strain>
    </source>
</reference>
<feature type="domain" description="Suppressor of fused-like" evidence="1">
    <location>
        <begin position="218"/>
        <end position="362"/>
    </location>
</feature>
<dbReference type="Pfam" id="PF05076">
    <property type="entry name" value="SUFU"/>
    <property type="match status" value="1"/>
</dbReference>
<dbReference type="RefSeq" id="WP_194140626.1">
    <property type="nucleotide sequence ID" value="NZ_PRDM01000005.1"/>
</dbReference>
<proteinExistence type="predicted"/>
<evidence type="ECO:0000313" key="2">
    <source>
        <dbReference type="EMBL" id="MBE8727473.1"/>
    </source>
</evidence>